<evidence type="ECO:0000313" key="3">
    <source>
        <dbReference type="EMBL" id="TDP11379.1"/>
    </source>
</evidence>
<dbReference type="Proteomes" id="UP000295357">
    <property type="component" value="Unassembled WGS sequence"/>
</dbReference>
<evidence type="ECO:0000259" key="2">
    <source>
        <dbReference type="Pfam" id="PF14339"/>
    </source>
</evidence>
<keyword evidence="1" id="KW-0732">Signal</keyword>
<comment type="caution">
    <text evidence="3">The sequence shown here is derived from an EMBL/GenBank/DDBJ whole genome shotgun (WGS) entry which is preliminary data.</text>
</comment>
<feature type="signal peptide" evidence="1">
    <location>
        <begin position="1"/>
        <end position="29"/>
    </location>
</feature>
<feature type="domain" description="DUF4394" evidence="2">
    <location>
        <begin position="48"/>
        <end position="293"/>
    </location>
</feature>
<organism evidence="3 4">
    <name type="scientific">Roseateles asaccharophilus</name>
    <dbReference type="NCBI Taxonomy" id="582607"/>
    <lineage>
        <taxon>Bacteria</taxon>
        <taxon>Pseudomonadati</taxon>
        <taxon>Pseudomonadota</taxon>
        <taxon>Betaproteobacteria</taxon>
        <taxon>Burkholderiales</taxon>
        <taxon>Sphaerotilaceae</taxon>
        <taxon>Roseateles</taxon>
    </lineage>
</organism>
<accession>A0A4R6N7N3</accession>
<dbReference type="PROSITE" id="PS51257">
    <property type="entry name" value="PROKAR_LIPOPROTEIN"/>
    <property type="match status" value="1"/>
</dbReference>
<dbReference type="AlphaFoldDB" id="A0A4R6N7N3"/>
<dbReference type="Pfam" id="PF14339">
    <property type="entry name" value="DUF4394"/>
    <property type="match status" value="1"/>
</dbReference>
<reference evidence="3 4" key="1">
    <citation type="submission" date="2019-03" db="EMBL/GenBank/DDBJ databases">
        <title>Genomic Encyclopedia of Type Strains, Phase IV (KMG-IV): sequencing the most valuable type-strain genomes for metagenomic binning, comparative biology and taxonomic classification.</title>
        <authorList>
            <person name="Goeker M."/>
        </authorList>
    </citation>
    <scope>NUCLEOTIDE SEQUENCE [LARGE SCALE GENOMIC DNA]</scope>
    <source>
        <strain evidence="3 4">DSM 25082</strain>
    </source>
</reference>
<name>A0A4R6N7N3_9BURK</name>
<evidence type="ECO:0000313" key="4">
    <source>
        <dbReference type="Proteomes" id="UP000295357"/>
    </source>
</evidence>
<dbReference type="EMBL" id="SNXE01000003">
    <property type="protein sequence ID" value="TDP11379.1"/>
    <property type="molecule type" value="Genomic_DNA"/>
</dbReference>
<keyword evidence="4" id="KW-1185">Reference proteome</keyword>
<dbReference type="InterPro" id="IPR025507">
    <property type="entry name" value="DUF4394"/>
</dbReference>
<protein>
    <submittedName>
        <fullName evidence="3">Uncharacterized protein DUF4394</fullName>
    </submittedName>
</protein>
<sequence>MICFRVRPVSAIACTALSVLLGACASRSAEPLGPPAKEMIYAVTASHQLIQFNAGQPQQLLARRQLDGLAPGDHLLGIDYRVAKGQLFGLGASGQLYRIDPATGRATAVGAPVALTREGASEWGFDFNPTVDRIRVVNDKGFNLRLHPDTGAIVDAKPEQAGLQLDEPLRYDNGDANAGKEPGIVAAGYSYNKDDEKITTNYALDGRLGTLVHQGSKEGVQPLISPNTGRLFTVGSLGIGSFAHASLDISDVSNTAYAAVRQGSVSRWYRIELSSGRATLIGTIAGGEPVVGTAIEP</sequence>
<feature type="chain" id="PRO_5020649893" evidence="1">
    <location>
        <begin position="30"/>
        <end position="297"/>
    </location>
</feature>
<evidence type="ECO:0000256" key="1">
    <source>
        <dbReference type="SAM" id="SignalP"/>
    </source>
</evidence>
<proteinExistence type="predicted"/>
<gene>
    <name evidence="3" type="ORF">DFR39_103306</name>
</gene>